<dbReference type="Proteomes" id="UP000266091">
    <property type="component" value="Unassembled WGS sequence"/>
</dbReference>
<accession>A0A388SDS5</accession>
<feature type="domain" description="Cyclophilin-like" evidence="1">
    <location>
        <begin position="15"/>
        <end position="121"/>
    </location>
</feature>
<dbReference type="AlphaFoldDB" id="A0A388SDS5"/>
<dbReference type="Gene3D" id="2.40.100.20">
    <property type="match status" value="1"/>
</dbReference>
<name>A0A388SDS5_9BURK</name>
<dbReference type="InterPro" id="IPR029000">
    <property type="entry name" value="Cyclophilin-like_dom_sf"/>
</dbReference>
<evidence type="ECO:0000259" key="1">
    <source>
        <dbReference type="Pfam" id="PF18050"/>
    </source>
</evidence>
<sequence>MSSAEAKNTGRRVRISAGNRTWYATLDDNATARALIAKLPLTLPLEDLYGRELCYRFRDALPANEVSYRGYEVGEIVYWPPRHSFVILYAQNGEHFDMQPIGRIEKGVEEMGRVGSMKVTITLDK</sequence>
<dbReference type="SUPFAM" id="SSF50891">
    <property type="entry name" value="Cyclophilin-like"/>
    <property type="match status" value="1"/>
</dbReference>
<dbReference type="InterPro" id="IPR041183">
    <property type="entry name" value="Cyclophilin-like"/>
</dbReference>
<accession>A0A401LJA7</accession>
<evidence type="ECO:0000313" key="3">
    <source>
        <dbReference type="Proteomes" id="UP000266091"/>
    </source>
</evidence>
<dbReference type="EMBL" id="BGZJ01000001">
    <property type="protein sequence ID" value="GBO93601.1"/>
    <property type="molecule type" value="Genomic_DNA"/>
</dbReference>
<gene>
    <name evidence="2" type="ORF">MESMUL_09550</name>
</gene>
<organism evidence="2 3">
    <name type="scientific">Mesosutterella multiformis</name>
    <dbReference type="NCBI Taxonomy" id="2259133"/>
    <lineage>
        <taxon>Bacteria</taxon>
        <taxon>Pseudomonadati</taxon>
        <taxon>Pseudomonadota</taxon>
        <taxon>Betaproteobacteria</taxon>
        <taxon>Burkholderiales</taxon>
        <taxon>Sutterellaceae</taxon>
        <taxon>Mesosutterella</taxon>
    </lineage>
</organism>
<protein>
    <recommendedName>
        <fullName evidence="1">Cyclophilin-like domain-containing protein</fullName>
    </recommendedName>
</protein>
<evidence type="ECO:0000313" key="2">
    <source>
        <dbReference type="EMBL" id="GBO93601.1"/>
    </source>
</evidence>
<keyword evidence="3" id="KW-1185">Reference proteome</keyword>
<proteinExistence type="predicted"/>
<comment type="caution">
    <text evidence="2">The sequence shown here is derived from an EMBL/GenBank/DDBJ whole genome shotgun (WGS) entry which is preliminary data.</text>
</comment>
<dbReference type="Pfam" id="PF18050">
    <property type="entry name" value="Cyclophil_like2"/>
    <property type="match status" value="1"/>
</dbReference>
<reference evidence="2 3" key="1">
    <citation type="journal article" date="2018" name="Int. J. Syst. Evol. Microbiol.">
        <title>Mesosutterella multiformis gen. nov., sp. nov., a member of the family Sutterellaceae and Sutterella megalosphaeroides sp. nov., isolated from human faeces.</title>
        <authorList>
            <person name="Sakamoto M."/>
            <person name="Ikeyama N."/>
            <person name="Kunihiro T."/>
            <person name="Iino T."/>
            <person name="Yuki M."/>
            <person name="Ohkuma M."/>
        </authorList>
    </citation>
    <scope>NUCLEOTIDE SEQUENCE [LARGE SCALE GENOMIC DNA]</scope>
    <source>
        <strain evidence="2 3">4NBBH2</strain>
    </source>
</reference>